<sequence>VEKLPRPLDVPVPAFRPRGAGRVAAARARREAGSQVDMEELMESGGSSGAERRGSLEPGSSLVAGQPAGECPAGGASEATAQDIIVPATSLHAAAVLEMSPIREEEDSSAEDPWQHSGPWLEASRHRRGVERDRQSWWSSSDDDAKYWENWWTWPTVENYVVQNYPAENYEDQSSERHSVQSDWSDESFGHNSNRSWWSSRKQWNVEDLQGQQEDDAVLRHLQDAALHAGQGHRHGGGHHDRALAHQGVCELDDHGRGHGDDQGRARRDELETSVISPTAAAVKDKDNLPAGEAPRGVTAVAGNASWLVAAAGKLSSCKALPCEMRGPRLMQQLRERAGKIVQRLSVEEASASDGLETIEATMERSPVIKLLDQKNVDQRRQKLMRLSKLPSESVESFSNRAGIYRQENQSSPAYQVGSKFYVGHLLDAAKLTKRDLALIKAADGGKLDDEDAARNAFLDLAEQLEGQPGCPGGRGEPTLDREDKCPVQKHGGMGGLPTSSGAVAPPPRHGQAGRGRRFFGNCRRVRDAILEDADTLNEEMAPDDDGFLDFVNALNEDGMDEDCREGHVQGQPLGQAAVRDREHVKKWVKEQQKTEPCFSFIYRQLGHWSQECPYQKRAPVHATNVTFKQDVTNESDWSCLQSCAQPDACYKERLKNLKLYPNLYLHVCWDGLSGETAAIMFQDLWFSRVMDSHLLVAAGSVAAGWFQVNGLWFQLATILFSPQEGQCGRGSTTFHEYWIRTAEIPRGDRLLSRRWPVAIELKNEAAILKESRAPPVAEDVLVFSTQANTCPKQGTGFEADRRDLFPLPLLGFRDGTPGCSSSQRRRKVKVNQTVDKVNNITQSLNEMYGCDVAKVSAALPPLAVQEKAQHELFKQFRHGCERIPLYSQREAMKELLHSTPSYSKEVEATVKPFSKDLVSLPVVGATPPQLDDLLDPFGRELLKDFVLSLYKRGVIQFTHRPKDRITPFFVTKSLGPSGLGPNREVAEGVACPSLETGEPVVIAYADNLNIAGICRQRVQQAKDDAVAHLRHIGFVHEELDAASSANYLGFHIDVAVGKVTPIPSKVGKVIAMLRCLASGPRVSGKMVEKLIGHCVHFMMLRCEMLSMFRRMYQFVQDCYQSRRRLWPPARSEAKWAADLLAVSFADLRRPWDSTVYASDASLSGIGVCKSEFSTQRVNHIGRRKESWRYKCKAPVAPRLASIRHQLDGKNAQDRASKRQKFLRLCEPDLSFLPVCSHTAVAAESYSQVRLSEGFKAFAALMDCRPDLGSKAELPRSRHSGPSHDRLHGLRSALAVKMRGRWLADSSVRRYECHARLHQQFQQLPPLVRCSNKLLADAHLLKTDYCQFKQPWRKATGLLRSRFDELNSAVKVCNANNNRRYLLDMEQPSQQVPFDFHMKPHAEGFDIENDFTEEMSDEEPDTSPVLVVSPGTEGSSARTNRMPIRRPKRATSFAKKKSSLSPTRPSRTNVEMQNAVAMMQEQMEQMQRQMMQMISAPPMTLQASAQPSKSQKEPRSSTAASSSGAACCCCGFGSFKLQKDGFELDADTQHSTRSIQRARGVHQRMCKVAQAKPGPWTLIAIFAGRVALSDLVRRVGKWNEPPPHDVLYGLDLRKVERQDLLKDVIKKRRPDVVTLSVPRGPWSSWQREKKEGGLVLLEQPSRSDAVKQPMMSRRENVYQAATLESSIDVNLALHAQVLDSRIWEAVPVEVEVAPPQAAPIAAFHRLISINDRVVADPFFVWDESGEKFVVAHLLDAFALYQIAVARKNPDAEATVVMIRDRHQRGLEEALQSAVVAVTAARNNQSRVAGFSPVQLVFGKDHGSLEEKTWIQSETSSIRAVAEGAQVMFWEPPSHRRGLARRLQDQISWLGPAVVAAIERKEGAIKKVWIRYQNNLKGVPLEFVRLAVAEEQEASAVSARALKDLEKQMSSGRVNAEEVLKKPRQTKGKKPQKATVDPEHRNSVMKKILEKFHLDGSQLRSAASPLDDVLLFKGRRGSLDLLLQAGSARLMIIRRFDRSKNGELFVNVERFYNQADFSDSDASLMSALANSLGNDVLQHLQRRSIEDLQVVYYLFNPNRPQRAPIGTHNSIWVDHGIESSALSFKILTSLNLMWSSGWKLDALWKMHGVQEVFGTFVNVTEIASPIVHPLRRGITEFTHLPEEIVSKPETEKALRIYFHHDALQPVTPDEVVEASETLPSRFVLVNKTDPRNVHPTDADLRNAKLKARLVIASHKDQKAGEFETEAPTASLLARNVLCFLVVQCTLPTSLWSSCEDVRLIAAPEYQEMIRARLGSLFNFIEWQHPKDWAKFCGRYERQMPDGLVLVQQVRGVESSSVEWMIRLVELKVLVERARSPVTVKFVLIGCDLDDMVVIGVSDASFAGMPRGRSPGGMVLAFANPGVLEGPDRLTVITYHQASGQAWMTMVARWKAILARTGFDLLNGAALGEDKRLAIDIAAMRQALEEVMAEGSRAPKDSAVAKKLSADAAARKKSYR</sequence>
<reference evidence="4 5" key="2">
    <citation type="submission" date="2024-05" db="EMBL/GenBank/DDBJ databases">
        <authorList>
            <person name="Chen Y."/>
            <person name="Shah S."/>
            <person name="Dougan E. K."/>
            <person name="Thang M."/>
            <person name="Chan C."/>
        </authorList>
    </citation>
    <scope>NUCLEOTIDE SEQUENCE [LARGE SCALE GENOMIC DNA]</scope>
</reference>
<feature type="region of interest" description="Disordered" evidence="2">
    <location>
        <begin position="494"/>
        <end position="517"/>
    </location>
</feature>
<feature type="region of interest" description="Disordered" evidence="2">
    <location>
        <begin position="1415"/>
        <end position="1468"/>
    </location>
</feature>
<evidence type="ECO:0000313" key="3">
    <source>
        <dbReference type="EMBL" id="CAI4004710.1"/>
    </source>
</evidence>
<evidence type="ECO:0000256" key="1">
    <source>
        <dbReference type="SAM" id="Coils"/>
    </source>
</evidence>
<organism evidence="3">
    <name type="scientific">Cladocopium goreaui</name>
    <dbReference type="NCBI Taxonomy" id="2562237"/>
    <lineage>
        <taxon>Eukaryota</taxon>
        <taxon>Sar</taxon>
        <taxon>Alveolata</taxon>
        <taxon>Dinophyceae</taxon>
        <taxon>Suessiales</taxon>
        <taxon>Symbiodiniaceae</taxon>
        <taxon>Cladocopium</taxon>
    </lineage>
</organism>
<feature type="non-terminal residue" evidence="3">
    <location>
        <position position="1"/>
    </location>
</feature>
<feature type="compositionally biased region" description="Polar residues" evidence="2">
    <location>
        <begin position="1459"/>
        <end position="1468"/>
    </location>
</feature>
<gene>
    <name evidence="3" type="ORF">C1SCF055_LOCUS30483</name>
</gene>
<feature type="compositionally biased region" description="Low complexity" evidence="2">
    <location>
        <begin position="15"/>
        <end position="26"/>
    </location>
</feature>
<feature type="region of interest" description="Disordered" evidence="2">
    <location>
        <begin position="1"/>
        <end position="76"/>
    </location>
</feature>
<dbReference type="EMBL" id="CAMXCT010003480">
    <property type="protein sequence ID" value="CAI4004710.1"/>
    <property type="molecule type" value="Genomic_DNA"/>
</dbReference>
<accession>A0A9P1D861</accession>
<feature type="region of interest" description="Disordered" evidence="2">
    <location>
        <begin position="1499"/>
        <end position="1524"/>
    </location>
</feature>
<evidence type="ECO:0000313" key="5">
    <source>
        <dbReference type="Proteomes" id="UP001152797"/>
    </source>
</evidence>
<dbReference type="EMBL" id="CAMXCT030003480">
    <property type="protein sequence ID" value="CAL4792022.1"/>
    <property type="molecule type" value="Genomic_DNA"/>
</dbReference>
<feature type="compositionally biased region" description="Basic residues" evidence="2">
    <location>
        <begin position="1443"/>
        <end position="1458"/>
    </location>
</feature>
<feature type="compositionally biased region" description="Basic and acidic residues" evidence="2">
    <location>
        <begin position="252"/>
        <end position="271"/>
    </location>
</feature>
<feature type="region of interest" description="Disordered" evidence="2">
    <location>
        <begin position="2468"/>
        <end position="2494"/>
    </location>
</feature>
<protein>
    <submittedName>
        <fullName evidence="4">Gypsy retrotransposon integrase-like protein 1</fullName>
    </submittedName>
</protein>
<evidence type="ECO:0000313" key="4">
    <source>
        <dbReference type="EMBL" id="CAL4792022.1"/>
    </source>
</evidence>
<feature type="coiled-coil region" evidence="1">
    <location>
        <begin position="1469"/>
        <end position="1496"/>
    </location>
</feature>
<feature type="compositionally biased region" description="Basic residues" evidence="2">
    <location>
        <begin position="1941"/>
        <end position="1951"/>
    </location>
</feature>
<dbReference type="Proteomes" id="UP001152797">
    <property type="component" value="Unassembled WGS sequence"/>
</dbReference>
<feature type="non-terminal residue" evidence="3">
    <location>
        <position position="2494"/>
    </location>
</feature>
<comment type="caution">
    <text evidence="3">The sequence shown here is derived from an EMBL/GenBank/DDBJ whole genome shotgun (WGS) entry which is preliminary data.</text>
</comment>
<reference evidence="3" key="1">
    <citation type="submission" date="2022-10" db="EMBL/GenBank/DDBJ databases">
        <authorList>
            <person name="Chen Y."/>
            <person name="Dougan E. K."/>
            <person name="Chan C."/>
            <person name="Rhodes N."/>
            <person name="Thang M."/>
        </authorList>
    </citation>
    <scope>NUCLEOTIDE SEQUENCE</scope>
</reference>
<feature type="region of interest" description="Disordered" evidence="2">
    <location>
        <begin position="252"/>
        <end position="273"/>
    </location>
</feature>
<dbReference type="EMBL" id="CAMXCT020003480">
    <property type="protein sequence ID" value="CAL1158085.1"/>
    <property type="molecule type" value="Genomic_DNA"/>
</dbReference>
<keyword evidence="5" id="KW-1185">Reference proteome</keyword>
<name>A0A9P1D861_9DINO</name>
<keyword evidence="1" id="KW-0175">Coiled coil</keyword>
<evidence type="ECO:0000256" key="2">
    <source>
        <dbReference type="SAM" id="MobiDB-lite"/>
    </source>
</evidence>
<proteinExistence type="predicted"/>
<feature type="region of interest" description="Disordered" evidence="2">
    <location>
        <begin position="1932"/>
        <end position="1958"/>
    </location>
</feature>